<sequence length="265" mass="29816">MSRFHRPISAFIICKDEVAVLGECIESLDFCREIVIVDSGSTDGTLALIEAYAAQGYPIRLISNAWPGFARQKQFALEQCREPWCLSMDSDERLDPAAKAYLSAMPLDDAKLSSYAILRRDYLPGYGYQPAIVHAKAFLRLVRKGTARFDESALIHESLIGQGPVHTLPKGAILHFRNMSMKEDTAKTSAYADLKAREQFARGRRTTPLKLFFKPIGWFLKSYVGHRNFLCGVPGFIYAMMFAQYAFLVEAKLYRLSLGDKAPPE</sequence>
<evidence type="ECO:0000256" key="2">
    <source>
        <dbReference type="SAM" id="Phobius"/>
    </source>
</evidence>
<dbReference type="CDD" id="cd02511">
    <property type="entry name" value="Beta4Glucosyltransferase"/>
    <property type="match status" value="1"/>
</dbReference>
<dbReference type="Gene3D" id="3.90.550.10">
    <property type="entry name" value="Spore Coat Polysaccharide Biosynthesis Protein SpsA, Chain A"/>
    <property type="match status" value="1"/>
</dbReference>
<feature type="domain" description="Glycosyltransferase 2-like" evidence="3">
    <location>
        <begin position="9"/>
        <end position="97"/>
    </location>
</feature>
<comment type="similarity">
    <text evidence="1">Belongs to the glycosyltransferase 2 family. WaaE/KdtX subfamily.</text>
</comment>
<feature type="transmembrane region" description="Helical" evidence="2">
    <location>
        <begin position="229"/>
        <end position="248"/>
    </location>
</feature>
<dbReference type="SUPFAM" id="SSF53448">
    <property type="entry name" value="Nucleotide-diphospho-sugar transferases"/>
    <property type="match status" value="1"/>
</dbReference>
<evidence type="ECO:0000256" key="1">
    <source>
        <dbReference type="ARBA" id="ARBA00038494"/>
    </source>
</evidence>
<dbReference type="PANTHER" id="PTHR43630:SF2">
    <property type="entry name" value="GLYCOSYLTRANSFERASE"/>
    <property type="match status" value="1"/>
</dbReference>
<dbReference type="InterPro" id="IPR001173">
    <property type="entry name" value="Glyco_trans_2-like"/>
</dbReference>
<dbReference type="InterPro" id="IPR029044">
    <property type="entry name" value="Nucleotide-diphossugar_trans"/>
</dbReference>
<dbReference type="EMBL" id="FOSL01000006">
    <property type="protein sequence ID" value="SFK42957.1"/>
    <property type="molecule type" value="Genomic_DNA"/>
</dbReference>
<keyword evidence="5" id="KW-1185">Reference proteome</keyword>
<dbReference type="AlphaFoldDB" id="A0A1I3ZFW8"/>
<organism evidence="4 5">
    <name type="scientific">Neomesorhizobium albiziae</name>
    <dbReference type="NCBI Taxonomy" id="335020"/>
    <lineage>
        <taxon>Bacteria</taxon>
        <taxon>Pseudomonadati</taxon>
        <taxon>Pseudomonadota</taxon>
        <taxon>Alphaproteobacteria</taxon>
        <taxon>Hyphomicrobiales</taxon>
        <taxon>Phyllobacteriaceae</taxon>
        <taxon>Neomesorhizobium</taxon>
    </lineage>
</organism>
<protein>
    <submittedName>
        <fullName evidence="4">Glycosyltransferase involved in cell wall bisynthesis</fullName>
    </submittedName>
</protein>
<keyword evidence="2" id="KW-0812">Transmembrane</keyword>
<dbReference type="OrthoDB" id="9815923at2"/>
<reference evidence="4 5" key="1">
    <citation type="submission" date="2016-10" db="EMBL/GenBank/DDBJ databases">
        <authorList>
            <person name="Varghese N."/>
            <person name="Submissions S."/>
        </authorList>
    </citation>
    <scope>NUCLEOTIDE SEQUENCE [LARGE SCALE GENOMIC DNA]</scope>
    <source>
        <strain evidence="4 5">DSM 21822</strain>
    </source>
</reference>
<name>A0A1I3ZFW8_9HYPH</name>
<dbReference type="Proteomes" id="UP000323300">
    <property type="component" value="Unassembled WGS sequence"/>
</dbReference>
<accession>A0A1I3ZFW8</accession>
<evidence type="ECO:0000259" key="3">
    <source>
        <dbReference type="Pfam" id="PF00535"/>
    </source>
</evidence>
<keyword evidence="2" id="KW-0472">Membrane</keyword>
<keyword evidence="2" id="KW-1133">Transmembrane helix</keyword>
<evidence type="ECO:0000313" key="5">
    <source>
        <dbReference type="Proteomes" id="UP000323300"/>
    </source>
</evidence>
<dbReference type="GO" id="GO:0016740">
    <property type="term" value="F:transferase activity"/>
    <property type="evidence" value="ECO:0007669"/>
    <property type="project" value="UniProtKB-KW"/>
</dbReference>
<keyword evidence="4" id="KW-0808">Transferase</keyword>
<proteinExistence type="inferred from homology"/>
<dbReference type="RefSeq" id="WP_149760496.1">
    <property type="nucleotide sequence ID" value="NZ_BSPE01000031.1"/>
</dbReference>
<gene>
    <name evidence="4" type="ORF">SAMN04488498_106138</name>
</gene>
<evidence type="ECO:0000313" key="4">
    <source>
        <dbReference type="EMBL" id="SFK42957.1"/>
    </source>
</evidence>
<dbReference type="PANTHER" id="PTHR43630">
    <property type="entry name" value="POLY-BETA-1,6-N-ACETYL-D-GLUCOSAMINE SYNTHASE"/>
    <property type="match status" value="1"/>
</dbReference>
<dbReference type="Pfam" id="PF00535">
    <property type="entry name" value="Glycos_transf_2"/>
    <property type="match status" value="1"/>
</dbReference>